<proteinExistence type="predicted"/>
<evidence type="ECO:0000313" key="1">
    <source>
        <dbReference type="EMBL" id="GME84045.1"/>
    </source>
</evidence>
<accession>A0ACB5TA19</accession>
<comment type="caution">
    <text evidence="1">The sequence shown here is derived from an EMBL/GenBank/DDBJ whole genome shotgun (WGS) entry which is preliminary data.</text>
</comment>
<evidence type="ECO:0000313" key="2">
    <source>
        <dbReference type="Proteomes" id="UP001165064"/>
    </source>
</evidence>
<dbReference type="EMBL" id="BSXS01005199">
    <property type="protein sequence ID" value="GME84045.1"/>
    <property type="molecule type" value="Genomic_DNA"/>
</dbReference>
<gene>
    <name evidence="1" type="ORF">Amon02_000658000</name>
</gene>
<dbReference type="Proteomes" id="UP001165064">
    <property type="component" value="Unassembled WGS sequence"/>
</dbReference>
<name>A0ACB5TA19_AMBMO</name>
<reference evidence="1" key="1">
    <citation type="submission" date="2023-04" db="EMBL/GenBank/DDBJ databases">
        <title>Ambrosiozyma monospora NBRC 10751.</title>
        <authorList>
            <person name="Ichikawa N."/>
            <person name="Sato H."/>
            <person name="Tonouchi N."/>
        </authorList>
    </citation>
    <scope>NUCLEOTIDE SEQUENCE</scope>
    <source>
        <strain evidence="1">NBRC 10751</strain>
    </source>
</reference>
<protein>
    <submittedName>
        <fullName evidence="1">Unnamed protein product</fullName>
    </submittedName>
</protein>
<sequence length="146" mass="16200">MDLSNLSSNLPLSHPINDDSIDEINKELSNEFKIGARSIAALYRLSNSKTSIIQAKGYLNCLNDLLALIDNGSVQDLSQLKSLLLFKRSELTGENNNHDNMKSESITDSSSSQKKSSEDKPTRTSAIQPAQNVATEPKLWMIIHFH</sequence>
<organism evidence="1 2">
    <name type="scientific">Ambrosiozyma monospora</name>
    <name type="common">Yeast</name>
    <name type="synonym">Endomycopsis monosporus</name>
    <dbReference type="NCBI Taxonomy" id="43982"/>
    <lineage>
        <taxon>Eukaryota</taxon>
        <taxon>Fungi</taxon>
        <taxon>Dikarya</taxon>
        <taxon>Ascomycota</taxon>
        <taxon>Saccharomycotina</taxon>
        <taxon>Pichiomycetes</taxon>
        <taxon>Pichiales</taxon>
        <taxon>Pichiaceae</taxon>
        <taxon>Ambrosiozyma</taxon>
    </lineage>
</organism>
<keyword evidence="2" id="KW-1185">Reference proteome</keyword>